<dbReference type="PANTHER" id="PTHR34386">
    <property type="entry name" value="GLUTAREDOXIN"/>
    <property type="match status" value="1"/>
</dbReference>
<evidence type="ECO:0000313" key="2">
    <source>
        <dbReference type="EMBL" id="BDZ47229.1"/>
    </source>
</evidence>
<accession>A0ABM8GFU6</accession>
<dbReference type="Gene3D" id="3.40.30.10">
    <property type="entry name" value="Glutaredoxin"/>
    <property type="match status" value="1"/>
</dbReference>
<evidence type="ECO:0000259" key="1">
    <source>
        <dbReference type="Pfam" id="PF00462"/>
    </source>
</evidence>
<dbReference type="InterPro" id="IPR051548">
    <property type="entry name" value="Grx-like_ET"/>
</dbReference>
<dbReference type="Pfam" id="PF00462">
    <property type="entry name" value="Glutaredoxin"/>
    <property type="match status" value="1"/>
</dbReference>
<dbReference type="EMBL" id="AP027731">
    <property type="protein sequence ID" value="BDZ47229.1"/>
    <property type="molecule type" value="Genomic_DNA"/>
</dbReference>
<organism evidence="2 3">
    <name type="scientific">Naasia aerilata</name>
    <dbReference type="NCBI Taxonomy" id="1162966"/>
    <lineage>
        <taxon>Bacteria</taxon>
        <taxon>Bacillati</taxon>
        <taxon>Actinomycetota</taxon>
        <taxon>Actinomycetes</taxon>
        <taxon>Micrococcales</taxon>
        <taxon>Microbacteriaceae</taxon>
        <taxon>Naasia</taxon>
    </lineage>
</organism>
<dbReference type="CDD" id="cd02976">
    <property type="entry name" value="NrdH"/>
    <property type="match status" value="1"/>
</dbReference>
<name>A0ABM8GFU6_9MICO</name>
<dbReference type="PANTHER" id="PTHR34386:SF1">
    <property type="entry name" value="GLUTAREDOXIN-LIKE PROTEIN NRDH"/>
    <property type="match status" value="1"/>
</dbReference>
<dbReference type="SUPFAM" id="SSF52833">
    <property type="entry name" value="Thioredoxin-like"/>
    <property type="match status" value="1"/>
</dbReference>
<dbReference type="InterPro" id="IPR036249">
    <property type="entry name" value="Thioredoxin-like_sf"/>
</dbReference>
<evidence type="ECO:0000313" key="3">
    <source>
        <dbReference type="Proteomes" id="UP001321498"/>
    </source>
</evidence>
<dbReference type="Proteomes" id="UP001321498">
    <property type="component" value="Chromosome"/>
</dbReference>
<dbReference type="PROSITE" id="PS51354">
    <property type="entry name" value="GLUTAREDOXIN_2"/>
    <property type="match status" value="1"/>
</dbReference>
<sequence>MPLARDGLGREMTANTADKTIVMFGADWCGDCRRSKALLDAEGIEYDYVDTEAVEDAADRARAISGRTNIPVIVFPDGSHLVEPSNAELRAKLALN</sequence>
<reference evidence="3" key="1">
    <citation type="journal article" date="2019" name="Int. J. Syst. Evol. Microbiol.">
        <title>The Global Catalogue of Microorganisms (GCM) 10K type strain sequencing project: providing services to taxonomists for standard genome sequencing and annotation.</title>
        <authorList>
            <consortium name="The Broad Institute Genomics Platform"/>
            <consortium name="The Broad Institute Genome Sequencing Center for Infectious Disease"/>
            <person name="Wu L."/>
            <person name="Ma J."/>
        </authorList>
    </citation>
    <scope>NUCLEOTIDE SEQUENCE [LARGE SCALE GENOMIC DNA]</scope>
    <source>
        <strain evidence="3">NBRC 108725</strain>
    </source>
</reference>
<dbReference type="InterPro" id="IPR002109">
    <property type="entry name" value="Glutaredoxin"/>
</dbReference>
<gene>
    <name evidence="2" type="ORF">GCM10025866_31380</name>
</gene>
<proteinExistence type="predicted"/>
<protein>
    <submittedName>
        <fullName evidence="2">NrdH-redoxin</fullName>
    </submittedName>
</protein>
<feature type="domain" description="Glutaredoxin" evidence="1">
    <location>
        <begin position="21"/>
        <end position="80"/>
    </location>
</feature>
<keyword evidence="3" id="KW-1185">Reference proteome</keyword>